<evidence type="ECO:0000256" key="4">
    <source>
        <dbReference type="ARBA" id="ARBA00022679"/>
    </source>
</evidence>
<dbReference type="InterPro" id="IPR038333">
    <property type="entry name" value="T1MK-like_N_sf"/>
</dbReference>
<proteinExistence type="inferred from homology"/>
<dbReference type="Gene3D" id="1.20.1260.30">
    <property type="match status" value="1"/>
</dbReference>
<dbReference type="InterPro" id="IPR022749">
    <property type="entry name" value="D12N6_MeTrfase_N"/>
</dbReference>
<evidence type="ECO:0000256" key="6">
    <source>
        <dbReference type="ARBA" id="ARBA00022747"/>
    </source>
</evidence>
<dbReference type="InterPro" id="IPR052916">
    <property type="entry name" value="Type-I_RE_MTase_Subunit"/>
</dbReference>
<comment type="catalytic activity">
    <reaction evidence="7">
        <text>a 2'-deoxyadenosine in DNA + S-adenosyl-L-methionine = an N(6)-methyl-2'-deoxyadenosine in DNA + S-adenosyl-L-homocysteine + H(+)</text>
        <dbReference type="Rhea" id="RHEA:15197"/>
        <dbReference type="Rhea" id="RHEA-COMP:12418"/>
        <dbReference type="Rhea" id="RHEA-COMP:12419"/>
        <dbReference type="ChEBI" id="CHEBI:15378"/>
        <dbReference type="ChEBI" id="CHEBI:57856"/>
        <dbReference type="ChEBI" id="CHEBI:59789"/>
        <dbReference type="ChEBI" id="CHEBI:90615"/>
        <dbReference type="ChEBI" id="CHEBI:90616"/>
        <dbReference type="EC" id="2.1.1.72"/>
    </reaction>
</comment>
<reference evidence="11" key="1">
    <citation type="submission" date="2017-09" db="EMBL/GenBank/DDBJ databases">
        <title>Depth-based differentiation of microbial function through sediment-hosted aquifers and enrichment of novel symbionts in the deep terrestrial subsurface.</title>
        <authorList>
            <person name="Probst A.J."/>
            <person name="Ladd B."/>
            <person name="Jarett J.K."/>
            <person name="Geller-Mcgrath D.E."/>
            <person name="Sieber C.M.K."/>
            <person name="Emerson J.B."/>
            <person name="Anantharaman K."/>
            <person name="Thomas B.C."/>
            <person name="Malmstrom R."/>
            <person name="Stieglmeier M."/>
            <person name="Klingl A."/>
            <person name="Woyke T."/>
            <person name="Ryan C.M."/>
            <person name="Banfield J.F."/>
        </authorList>
    </citation>
    <scope>NUCLEOTIDE SEQUENCE [LARGE SCALE GENOMIC DNA]</scope>
</reference>
<keyword evidence="6" id="KW-0680">Restriction system</keyword>
<dbReference type="Proteomes" id="UP000230027">
    <property type="component" value="Unassembled WGS sequence"/>
</dbReference>
<evidence type="ECO:0000313" key="11">
    <source>
        <dbReference type="Proteomes" id="UP000230027"/>
    </source>
</evidence>
<evidence type="ECO:0000256" key="7">
    <source>
        <dbReference type="ARBA" id="ARBA00047942"/>
    </source>
</evidence>
<dbReference type="CDD" id="cd02440">
    <property type="entry name" value="AdoMet_MTases"/>
    <property type="match status" value="1"/>
</dbReference>
<dbReference type="GO" id="GO:0032259">
    <property type="term" value="P:methylation"/>
    <property type="evidence" value="ECO:0007669"/>
    <property type="project" value="UniProtKB-KW"/>
</dbReference>
<feature type="domain" description="DNA methylase adenine-specific" evidence="8">
    <location>
        <begin position="160"/>
        <end position="488"/>
    </location>
</feature>
<dbReference type="GO" id="GO:0008170">
    <property type="term" value="F:N-methyltransferase activity"/>
    <property type="evidence" value="ECO:0007669"/>
    <property type="project" value="InterPro"/>
</dbReference>
<dbReference type="Pfam" id="PF02384">
    <property type="entry name" value="N6_Mtase"/>
    <property type="match status" value="1"/>
</dbReference>
<evidence type="ECO:0000256" key="2">
    <source>
        <dbReference type="ARBA" id="ARBA00011900"/>
    </source>
</evidence>
<dbReference type="PANTHER" id="PTHR42998">
    <property type="entry name" value="TYPE I RESTRICTION ENZYME HINDVIIP M PROTEIN-RELATED"/>
    <property type="match status" value="1"/>
</dbReference>
<gene>
    <name evidence="10" type="ORF">COY14_00920</name>
</gene>
<evidence type="ECO:0000256" key="3">
    <source>
        <dbReference type="ARBA" id="ARBA00022603"/>
    </source>
</evidence>
<comment type="caution">
    <text evidence="10">The sequence shown here is derived from an EMBL/GenBank/DDBJ whole genome shotgun (WGS) entry which is preliminary data.</text>
</comment>
<keyword evidence="3" id="KW-0489">Methyltransferase</keyword>
<evidence type="ECO:0000256" key="5">
    <source>
        <dbReference type="ARBA" id="ARBA00022691"/>
    </source>
</evidence>
<evidence type="ECO:0000259" key="9">
    <source>
        <dbReference type="Pfam" id="PF12161"/>
    </source>
</evidence>
<dbReference type="Gene3D" id="3.40.50.150">
    <property type="entry name" value="Vaccinia Virus protein VP39"/>
    <property type="match status" value="1"/>
</dbReference>
<dbReference type="PROSITE" id="PS00092">
    <property type="entry name" value="N6_MTASE"/>
    <property type="match status" value="1"/>
</dbReference>
<dbReference type="Pfam" id="PF12161">
    <property type="entry name" value="HsdM_N"/>
    <property type="match status" value="1"/>
</dbReference>
<dbReference type="PRINTS" id="PR00507">
    <property type="entry name" value="N12N6MTFRASE"/>
</dbReference>
<dbReference type="PANTHER" id="PTHR42998:SF1">
    <property type="entry name" value="TYPE I RESTRICTION ENZYME HINDI METHYLASE SUBUNIT"/>
    <property type="match status" value="1"/>
</dbReference>
<dbReference type="GO" id="GO:0009007">
    <property type="term" value="F:site-specific DNA-methyltransferase (adenine-specific) activity"/>
    <property type="evidence" value="ECO:0007669"/>
    <property type="project" value="UniProtKB-EC"/>
</dbReference>
<dbReference type="InterPro" id="IPR029063">
    <property type="entry name" value="SAM-dependent_MTases_sf"/>
</dbReference>
<evidence type="ECO:0000313" key="10">
    <source>
        <dbReference type="EMBL" id="PIZ66135.1"/>
    </source>
</evidence>
<dbReference type="AlphaFoldDB" id="A0A2M7U5G5"/>
<dbReference type="InterPro" id="IPR002052">
    <property type="entry name" value="DNA_methylase_N6_adenine_CS"/>
</dbReference>
<evidence type="ECO:0000259" key="8">
    <source>
        <dbReference type="Pfam" id="PF02384"/>
    </source>
</evidence>
<dbReference type="EC" id="2.1.1.72" evidence="2"/>
<dbReference type="InterPro" id="IPR003356">
    <property type="entry name" value="DNA_methylase_A-5"/>
</dbReference>
<keyword evidence="5" id="KW-0949">S-adenosyl-L-methionine</keyword>
<dbReference type="EMBL" id="PFOD01000023">
    <property type="protein sequence ID" value="PIZ66135.1"/>
    <property type="molecule type" value="Genomic_DNA"/>
</dbReference>
<comment type="similarity">
    <text evidence="1">Belongs to the N(4)/N(6)-methyltransferase family.</text>
</comment>
<evidence type="ECO:0000256" key="1">
    <source>
        <dbReference type="ARBA" id="ARBA00006594"/>
    </source>
</evidence>
<protein>
    <recommendedName>
        <fullName evidence="2">site-specific DNA-methyltransferase (adenine-specific)</fullName>
        <ecNumber evidence="2">2.1.1.72</ecNumber>
    </recommendedName>
</protein>
<accession>A0A2M7U5G5</accession>
<dbReference type="SUPFAM" id="SSF53335">
    <property type="entry name" value="S-adenosyl-L-methionine-dependent methyltransferases"/>
    <property type="match status" value="1"/>
</dbReference>
<dbReference type="GO" id="GO:0003677">
    <property type="term" value="F:DNA binding"/>
    <property type="evidence" value="ECO:0007669"/>
    <property type="project" value="InterPro"/>
</dbReference>
<name>A0A2M7U5G5_9BACT</name>
<keyword evidence="4" id="KW-0808">Transferase</keyword>
<organism evidence="10 11">
    <name type="scientific">Candidatus Roizmanbacteria bacterium CG_4_10_14_0_2_um_filter_36_9</name>
    <dbReference type="NCBI Taxonomy" id="1974823"/>
    <lineage>
        <taxon>Bacteria</taxon>
        <taxon>Candidatus Roizmaniibacteriota</taxon>
    </lineage>
</organism>
<dbReference type="GO" id="GO:0009307">
    <property type="term" value="P:DNA restriction-modification system"/>
    <property type="evidence" value="ECO:0007669"/>
    <property type="project" value="UniProtKB-KW"/>
</dbReference>
<sequence length="529" mass="59792">MKEPDKKLYEKLWASAQQLRANSSLKLNEISEPILGLIFLKFAEVKFEQAKKEISEDRSLIIRDANITRERPLNSSDFKERGVLFVPELATYKYLMDLPENENIGKAINEAMKAIEDENKDLAGVLPQNYTSLVKSATENNELLLTLLKNFNQIPSDLSGDAFGGIYEYFLGQFALAEGQNGGEFFTAQPIVKLMVEVLEPYKGRIYDPACGSGGMFVQSAEFVRRHKEYGVSVMDKITIFGQEKTSSTVNIAKMNLAIHGLSGKIVQANSYYEDPFKSSNKFDFVLANPPFNVSGVDKNKQVVIDPKKIEGDERFYLGLPLTQKGEVTNANFLWAQIFANSLNEKGRAGFVMANSASDASHAEKVILKKLIESDIVDVMIGVGSNMFLNVTLSCTLWFFDKDKKNTKRKGKVLFINAQDIFTPIDRAHNTWTLEQIQEIASIVRRYRGEKDAEKYEDIKGRCKVATLEEIKANDYSLNPGRYVEIIEKPTDGVDFGKRMKKLINDFTTLTKEAHKLEDKIVEDWKKIL</sequence>
<feature type="domain" description="N6 adenine-specific DNA methyltransferase N-terminal" evidence="9">
    <location>
        <begin position="10"/>
        <end position="151"/>
    </location>
</feature>